<protein>
    <submittedName>
        <fullName evidence="1">Uncharacterized protein</fullName>
    </submittedName>
</protein>
<name>A0A1G1VL36_9BACT</name>
<dbReference type="Proteomes" id="UP000179069">
    <property type="component" value="Unassembled WGS sequence"/>
</dbReference>
<sequence>MIRFHSPEFHTLEPYYGGSKGDSPWFRWNIRRETGQVEPDRQGVKPLGNELLVNEFIIDWFAHQCQVPSYHLDVLE</sequence>
<organism evidence="1 2">
    <name type="scientific">Candidatus Chisholmbacteria bacterium RIFCSPHIGHO2_01_FULL_49_18</name>
    <dbReference type="NCBI Taxonomy" id="1797590"/>
    <lineage>
        <taxon>Bacteria</taxon>
        <taxon>Candidatus Chisholmiibacteriota</taxon>
    </lineage>
</organism>
<accession>A0A1G1VL36</accession>
<dbReference type="AlphaFoldDB" id="A0A1G1VL36"/>
<proteinExistence type="predicted"/>
<comment type="caution">
    <text evidence="1">The sequence shown here is derived from an EMBL/GenBank/DDBJ whole genome shotgun (WGS) entry which is preliminary data.</text>
</comment>
<dbReference type="EMBL" id="MHCI01000019">
    <property type="protein sequence ID" value="OGY16119.1"/>
    <property type="molecule type" value="Genomic_DNA"/>
</dbReference>
<evidence type="ECO:0000313" key="1">
    <source>
        <dbReference type="EMBL" id="OGY16119.1"/>
    </source>
</evidence>
<gene>
    <name evidence="1" type="ORF">A2785_00845</name>
</gene>
<evidence type="ECO:0000313" key="2">
    <source>
        <dbReference type="Proteomes" id="UP000179069"/>
    </source>
</evidence>
<reference evidence="1 2" key="1">
    <citation type="journal article" date="2016" name="Nat. Commun.">
        <title>Thousands of microbial genomes shed light on interconnected biogeochemical processes in an aquifer system.</title>
        <authorList>
            <person name="Anantharaman K."/>
            <person name="Brown C.T."/>
            <person name="Hug L.A."/>
            <person name="Sharon I."/>
            <person name="Castelle C.J."/>
            <person name="Probst A.J."/>
            <person name="Thomas B.C."/>
            <person name="Singh A."/>
            <person name="Wilkins M.J."/>
            <person name="Karaoz U."/>
            <person name="Brodie E.L."/>
            <person name="Williams K.H."/>
            <person name="Hubbard S.S."/>
            <person name="Banfield J.F."/>
        </authorList>
    </citation>
    <scope>NUCLEOTIDE SEQUENCE [LARGE SCALE GENOMIC DNA]</scope>
</reference>